<evidence type="ECO:0000256" key="5">
    <source>
        <dbReference type="SAM" id="MobiDB-lite"/>
    </source>
</evidence>
<dbReference type="GO" id="GO:0005840">
    <property type="term" value="C:ribosome"/>
    <property type="evidence" value="ECO:0007669"/>
    <property type="project" value="UniProtKB-KW"/>
</dbReference>
<keyword evidence="3" id="KW-0687">Ribonucleoprotein</keyword>
<proteinExistence type="inferred from homology"/>
<dbReference type="Gene3D" id="3.30.70.330">
    <property type="match status" value="1"/>
</dbReference>
<dbReference type="InterPro" id="IPR013025">
    <property type="entry name" value="Ribosomal_uL23-like"/>
</dbReference>
<comment type="similarity">
    <text evidence="1">Belongs to the universal ribosomal protein uL23 family.</text>
</comment>
<accession>A0ABM5P0P0</accession>
<protein>
    <recommendedName>
        <fullName evidence="4">50S ribosomal protein L23</fullName>
    </recommendedName>
</protein>
<keyword evidence="2 6" id="KW-0689">Ribosomal protein</keyword>
<organism evidence="6 7">
    <name type="scientific">Mycoplasma ovis str. Michigan</name>
    <dbReference type="NCBI Taxonomy" id="1415773"/>
    <lineage>
        <taxon>Bacteria</taxon>
        <taxon>Bacillati</taxon>
        <taxon>Mycoplasmatota</taxon>
        <taxon>Mollicutes</taxon>
        <taxon>Mycoplasmataceae</taxon>
        <taxon>Mycoplasma</taxon>
    </lineage>
</organism>
<dbReference type="InterPro" id="IPR012677">
    <property type="entry name" value="Nucleotide-bd_a/b_plait_sf"/>
</dbReference>
<name>A0ABM5P0P0_9MOLU</name>
<reference evidence="6 7" key="1">
    <citation type="journal article" date="2014" name="Genome Announc.">
        <title>Complete Genome Sequence of Mycoplasma ovis Strain Michigan, a Hemoplasma of Sheep with Two Distinct 16S rRNA Genes.</title>
        <authorList>
            <person name="Deshuillers P.L."/>
            <person name="Santos A.P."/>
            <person name="do Nascimento N.C."/>
            <person name="Hampel J.A."/>
            <person name="Bergin I.L."/>
            <person name="Dyson M.C."/>
            <person name="Messick J.B."/>
        </authorList>
    </citation>
    <scope>NUCLEOTIDE SEQUENCE [LARGE SCALE GENOMIC DNA]</scope>
    <source>
        <strain evidence="6 7">Michigan</strain>
    </source>
</reference>
<dbReference type="SUPFAM" id="SSF54189">
    <property type="entry name" value="Ribosomal proteins S24e, L23 and L15e"/>
    <property type="match status" value="1"/>
</dbReference>
<gene>
    <name evidence="6" type="ORF">OVS_02655</name>
</gene>
<dbReference type="Pfam" id="PF00276">
    <property type="entry name" value="Ribosomal_L23"/>
    <property type="match status" value="1"/>
</dbReference>
<evidence type="ECO:0000313" key="6">
    <source>
        <dbReference type="EMBL" id="AHC39981.1"/>
    </source>
</evidence>
<feature type="compositionally biased region" description="Basic and acidic residues" evidence="5">
    <location>
        <begin position="148"/>
        <end position="166"/>
    </location>
</feature>
<dbReference type="Proteomes" id="UP000018745">
    <property type="component" value="Chromosome"/>
</dbReference>
<evidence type="ECO:0000256" key="2">
    <source>
        <dbReference type="ARBA" id="ARBA00022980"/>
    </source>
</evidence>
<evidence type="ECO:0000256" key="1">
    <source>
        <dbReference type="ARBA" id="ARBA00006700"/>
    </source>
</evidence>
<keyword evidence="7" id="KW-1185">Reference proteome</keyword>
<sequence length="166" mass="18715">MELIDVIRESYFNKKSASTSTSKFVLTFVVDKRANKIMIKKAFHSLFGVRALAVNTVTKHPKPARKTLKSRKNFTKSKKIAYVSLLREDFLALKRALEGDSDLIEKELEAVETSTSSEVKVQAEPESVDVKKEGVKSTKAVKAKKKDKSKEEVKDVPKEQAKEEKV</sequence>
<dbReference type="EMBL" id="CP006935">
    <property type="protein sequence ID" value="AHC39981.1"/>
    <property type="molecule type" value="Genomic_DNA"/>
</dbReference>
<evidence type="ECO:0000256" key="3">
    <source>
        <dbReference type="ARBA" id="ARBA00023274"/>
    </source>
</evidence>
<evidence type="ECO:0000313" key="7">
    <source>
        <dbReference type="Proteomes" id="UP000018745"/>
    </source>
</evidence>
<evidence type="ECO:0000256" key="4">
    <source>
        <dbReference type="ARBA" id="ARBA00035481"/>
    </source>
</evidence>
<dbReference type="RefSeq" id="WP_024071303.1">
    <property type="nucleotide sequence ID" value="NC_023062.1"/>
</dbReference>
<feature type="region of interest" description="Disordered" evidence="5">
    <location>
        <begin position="114"/>
        <end position="166"/>
    </location>
</feature>
<dbReference type="InterPro" id="IPR012678">
    <property type="entry name" value="Ribosomal_uL23/eL15/eS24_sf"/>
</dbReference>